<dbReference type="PRINTS" id="PR01806">
    <property type="entry name" value="VIRFACTRMVIN"/>
</dbReference>
<evidence type="ECO:0000256" key="2">
    <source>
        <dbReference type="ARBA" id="ARBA00022475"/>
    </source>
</evidence>
<name>A0A7R8X106_9CRUS</name>
<evidence type="ECO:0000256" key="5">
    <source>
        <dbReference type="ARBA" id="ARBA00022984"/>
    </source>
</evidence>
<evidence type="ECO:0000313" key="8">
    <source>
        <dbReference type="EMBL" id="CAD7237933.1"/>
    </source>
</evidence>
<dbReference type="OrthoDB" id="410289at2759"/>
<keyword evidence="4" id="KW-0133">Cell shape</keyword>
<organism evidence="8">
    <name type="scientific">Cyprideis torosa</name>
    <dbReference type="NCBI Taxonomy" id="163714"/>
    <lineage>
        <taxon>Eukaryota</taxon>
        <taxon>Metazoa</taxon>
        <taxon>Ecdysozoa</taxon>
        <taxon>Arthropoda</taxon>
        <taxon>Crustacea</taxon>
        <taxon>Oligostraca</taxon>
        <taxon>Ostracoda</taxon>
        <taxon>Podocopa</taxon>
        <taxon>Podocopida</taxon>
        <taxon>Cytherocopina</taxon>
        <taxon>Cytheroidea</taxon>
        <taxon>Cytherideidae</taxon>
        <taxon>Cyprideis</taxon>
    </lineage>
</organism>
<reference evidence="8" key="1">
    <citation type="submission" date="2020-11" db="EMBL/GenBank/DDBJ databases">
        <authorList>
            <person name="Tran Van P."/>
        </authorList>
    </citation>
    <scope>NUCLEOTIDE SEQUENCE</scope>
</reference>
<dbReference type="AlphaFoldDB" id="A0A7R8X106"/>
<evidence type="ECO:0000256" key="6">
    <source>
        <dbReference type="ARBA" id="ARBA00022989"/>
    </source>
</evidence>
<gene>
    <name evidence="8" type="ORF">CTOB1V02_LOCUS15748</name>
</gene>
<dbReference type="InterPro" id="IPR051050">
    <property type="entry name" value="Lipid_II_flippase_MurJ/MviN"/>
</dbReference>
<evidence type="ECO:0000256" key="7">
    <source>
        <dbReference type="ARBA" id="ARBA00023136"/>
    </source>
</evidence>
<evidence type="ECO:0000256" key="3">
    <source>
        <dbReference type="ARBA" id="ARBA00022692"/>
    </source>
</evidence>
<dbReference type="GO" id="GO:0005886">
    <property type="term" value="C:plasma membrane"/>
    <property type="evidence" value="ECO:0007669"/>
    <property type="project" value="UniProtKB-SubCell"/>
</dbReference>
<sequence>MAIGYAMGGAVISWLVWAIPLAGVAQLALVWIAAERAGIRLRPSRPRWTPEMKHLLIVAVPAALSVGVMQINLLVGQWVASGFPKAVSWLYNADRLYQLPLGVVGIAIGIVLLPDLSRRLKANDDAGGRAALSRAGEVALALTIPAAVALIVIPLPLVSVLFERGKTGPEDSAAMALAVAVYGLGLPAFILQKILQPVFFAREDTKSPFRYALWAMVVNGILAIALSRQIGWIAPAIATSVAAWTMVVQLLWGMQRFGDVARFDERFLSRLWRICLASVVMGAVLWLAKLVLAEFLIMDFVRYFALLALV</sequence>
<keyword evidence="6" id="KW-1133">Transmembrane helix</keyword>
<comment type="subcellular location">
    <subcellularLocation>
        <location evidence="1">Cell membrane</location>
        <topology evidence="1">Multi-pass membrane protein</topology>
    </subcellularLocation>
</comment>
<dbReference type="InterPro" id="IPR004268">
    <property type="entry name" value="MurJ"/>
</dbReference>
<proteinExistence type="predicted"/>
<dbReference type="Pfam" id="PF03023">
    <property type="entry name" value="MurJ"/>
    <property type="match status" value="1"/>
</dbReference>
<keyword evidence="5" id="KW-0573">Peptidoglycan synthesis</keyword>
<dbReference type="PANTHER" id="PTHR47019">
    <property type="entry name" value="LIPID II FLIPPASE MURJ"/>
    <property type="match status" value="1"/>
</dbReference>
<evidence type="ECO:0000256" key="4">
    <source>
        <dbReference type="ARBA" id="ARBA00022960"/>
    </source>
</evidence>
<keyword evidence="7" id="KW-0472">Membrane</keyword>
<accession>A0A7R8X106</accession>
<evidence type="ECO:0000256" key="1">
    <source>
        <dbReference type="ARBA" id="ARBA00004651"/>
    </source>
</evidence>
<dbReference type="GO" id="GO:0008360">
    <property type="term" value="P:regulation of cell shape"/>
    <property type="evidence" value="ECO:0007669"/>
    <property type="project" value="UniProtKB-KW"/>
</dbReference>
<keyword evidence="2" id="KW-1003">Cell membrane</keyword>
<dbReference type="GO" id="GO:0034204">
    <property type="term" value="P:lipid translocation"/>
    <property type="evidence" value="ECO:0007669"/>
    <property type="project" value="TreeGrafter"/>
</dbReference>
<keyword evidence="3" id="KW-0812">Transmembrane</keyword>
<dbReference type="PANTHER" id="PTHR47019:SF1">
    <property type="entry name" value="LIPID II FLIPPASE MURJ"/>
    <property type="match status" value="1"/>
</dbReference>
<dbReference type="EMBL" id="OB693857">
    <property type="protein sequence ID" value="CAD7237933.1"/>
    <property type="molecule type" value="Genomic_DNA"/>
</dbReference>
<protein>
    <submittedName>
        <fullName evidence="8">Uncharacterized protein</fullName>
    </submittedName>
</protein>
<feature type="non-terminal residue" evidence="8">
    <location>
        <position position="310"/>
    </location>
</feature>
<dbReference type="GO" id="GO:0015648">
    <property type="term" value="F:lipid-linked peptidoglycan transporter activity"/>
    <property type="evidence" value="ECO:0007669"/>
    <property type="project" value="TreeGrafter"/>
</dbReference>